<evidence type="ECO:0000256" key="5">
    <source>
        <dbReference type="SAM" id="Coils"/>
    </source>
</evidence>
<dbReference type="InterPro" id="IPR012919">
    <property type="entry name" value="SUN_dom"/>
</dbReference>
<sequence>MSEEDEDLLSWGWSCLSRYSSFPKDSEGELASFPGGVMSRRSLPLNESLLDGALTSSLNVGRGRSWSRLQRSGPVQRHSASCSESLLLGSPRRHTRQPVHNSSLHSMVTDTSLMSSLLEESSIQDSTMINTMWGLDQDGDPKENSMSEETCSRRRTQLCSKLFCRECIPQPAARPSPTAATLHPEPSAVCQDRNRGSCTGNDCKKKQLSQMLAPSSFSPSSSSWSSLAVCVLGLVYNTAVRSARVLLRLSLQAAAALWPLIMTASSASVRAGSFAAHQCRGLCRRWSQLTTRLHLTQFSLTLSWVLLPLLLLLSLGWFCFASFHLLLTYVNISAWTAAVSNTQDSSLSNSFFASQSWSAGDASEAPKEAEEEQLLEGPAESPAQKLSDAERLLHVEQSLAALWKLVEAKGQRADQLQSKVSWYHSQLQQQPPSQREVELWLKRRLDRELMELHRKLNEERELRKQQDRLQQQKHTSRLDQMEQQLQTLAYQIQELQSTLETSTRNPPSAAVSLGASSFHDALFAKVSQLEAAVGDIFRDMAHVSKRWDGCQQLGKIQQMISKQVSKLVGEEVRALVSGNQLTYRGDAVTLPEVLLTWLSQQFVSSTHLEAALLSLELSILQNVSLQLQQFEEMVGGAAPPGGGRPATKEDVQVMLRDALRQFSEDQTGMADYALESAGGSILSTRCSETYETRAALLSMFGVPLWYFSQSPRTVIQPDVHPGNCWAFRGSTGFLVIRLSMSILPTAFTLEHIPKALTPGGMLLSAPRHFSVYVRTNNSRPPSSCSPESGVFSFLGADGGKSGAPSAAWHLHLQGGWRSFADVPRYSESSLLSYIPRGFKNQSRERPLLPLLLPATNNLGSKRCNSWESSSRPFPSQLYSDA</sequence>
<feature type="transmembrane region" description="Helical" evidence="7">
    <location>
        <begin position="302"/>
        <end position="327"/>
    </location>
</feature>
<evidence type="ECO:0000256" key="4">
    <source>
        <dbReference type="ARBA" id="ARBA00023136"/>
    </source>
</evidence>
<proteinExistence type="predicted"/>
<evidence type="ECO:0000256" key="1">
    <source>
        <dbReference type="ARBA" id="ARBA00004540"/>
    </source>
</evidence>
<feature type="region of interest" description="Disordered" evidence="6">
    <location>
        <begin position="362"/>
        <end position="381"/>
    </location>
</feature>
<dbReference type="PANTHER" id="PTHR12911">
    <property type="entry name" value="SAD1/UNC-84-LIKE PROTEIN-RELATED"/>
    <property type="match status" value="1"/>
</dbReference>
<dbReference type="PROSITE" id="PS51469">
    <property type="entry name" value="SUN"/>
    <property type="match status" value="1"/>
</dbReference>
<keyword evidence="2 7" id="KW-0812">Transmembrane</keyword>
<feature type="domain" description="SUN" evidence="8">
    <location>
        <begin position="678"/>
        <end position="881"/>
    </location>
</feature>
<reference evidence="9" key="3">
    <citation type="submission" date="2025-08" db="UniProtKB">
        <authorList>
            <consortium name="Ensembl"/>
        </authorList>
    </citation>
    <scope>IDENTIFICATION</scope>
    <source>
        <strain evidence="9">HSOK</strain>
    </source>
</reference>
<dbReference type="Pfam" id="PF07738">
    <property type="entry name" value="Sad1_UNC"/>
    <property type="match status" value="1"/>
</dbReference>
<reference evidence="9 10" key="2">
    <citation type="submission" date="2017-04" db="EMBL/GenBank/DDBJ databases">
        <title>CpG methylation of centromeres and impact of large insertions on vertebrate speciation.</title>
        <authorList>
            <person name="Ichikawa K."/>
            <person name="Yoshimura J."/>
            <person name="Morishita S."/>
        </authorList>
    </citation>
    <scope>NUCLEOTIDE SEQUENCE</scope>
    <source>
        <strain evidence="9 10">HSOK</strain>
    </source>
</reference>
<feature type="coiled-coil region" evidence="5">
    <location>
        <begin position="442"/>
        <end position="505"/>
    </location>
</feature>
<name>A0A3P9IB93_ORYLA</name>
<dbReference type="InterPro" id="IPR045119">
    <property type="entry name" value="SUN1-5"/>
</dbReference>
<evidence type="ECO:0000256" key="7">
    <source>
        <dbReference type="SAM" id="Phobius"/>
    </source>
</evidence>
<keyword evidence="4 7" id="KW-0472">Membrane</keyword>
<dbReference type="Proteomes" id="UP000265200">
    <property type="component" value="Chromosome 19"/>
</dbReference>
<protein>
    <recommendedName>
        <fullName evidence="8">SUN domain-containing protein</fullName>
    </recommendedName>
</protein>
<evidence type="ECO:0000256" key="6">
    <source>
        <dbReference type="SAM" id="MobiDB-lite"/>
    </source>
</evidence>
<evidence type="ECO:0000313" key="9">
    <source>
        <dbReference type="Ensembl" id="ENSORLP00015017326.1"/>
    </source>
</evidence>
<dbReference type="PANTHER" id="PTHR12911:SF23">
    <property type="entry name" value="SUN DOMAIN-CONTAINING PROTEIN 1"/>
    <property type="match status" value="1"/>
</dbReference>
<comment type="subcellular location">
    <subcellularLocation>
        <location evidence="1">Nucleus inner membrane</location>
    </subcellularLocation>
</comment>
<keyword evidence="3 7" id="KW-1133">Transmembrane helix</keyword>
<evidence type="ECO:0000256" key="2">
    <source>
        <dbReference type="ARBA" id="ARBA00022692"/>
    </source>
</evidence>
<dbReference type="Gene3D" id="2.60.120.260">
    <property type="entry name" value="Galactose-binding domain-like"/>
    <property type="match status" value="1"/>
</dbReference>
<evidence type="ECO:0000256" key="3">
    <source>
        <dbReference type="ARBA" id="ARBA00022989"/>
    </source>
</evidence>
<keyword evidence="5" id="KW-0175">Coiled coil</keyword>
<dbReference type="Ensembl" id="ENSORLT00015025779.1">
    <property type="protein sequence ID" value="ENSORLP00015017326.1"/>
    <property type="gene ID" value="ENSORLG00015018487.1"/>
</dbReference>
<reference evidence="9" key="4">
    <citation type="submission" date="2025-09" db="UniProtKB">
        <authorList>
            <consortium name="Ensembl"/>
        </authorList>
    </citation>
    <scope>IDENTIFICATION</scope>
    <source>
        <strain evidence="9">HSOK</strain>
    </source>
</reference>
<dbReference type="AlphaFoldDB" id="A0A3P9IB93"/>
<dbReference type="GO" id="GO:0005637">
    <property type="term" value="C:nuclear inner membrane"/>
    <property type="evidence" value="ECO:0007669"/>
    <property type="project" value="UniProtKB-SubCell"/>
</dbReference>
<evidence type="ECO:0000259" key="8">
    <source>
        <dbReference type="PROSITE" id="PS51469"/>
    </source>
</evidence>
<accession>A0A3P9IB93</accession>
<organism evidence="9 10">
    <name type="scientific">Oryzias latipes</name>
    <name type="common">Japanese rice fish</name>
    <name type="synonym">Japanese killifish</name>
    <dbReference type="NCBI Taxonomy" id="8090"/>
    <lineage>
        <taxon>Eukaryota</taxon>
        <taxon>Metazoa</taxon>
        <taxon>Chordata</taxon>
        <taxon>Craniata</taxon>
        <taxon>Vertebrata</taxon>
        <taxon>Euteleostomi</taxon>
        <taxon>Actinopterygii</taxon>
        <taxon>Neopterygii</taxon>
        <taxon>Teleostei</taxon>
        <taxon>Neoteleostei</taxon>
        <taxon>Acanthomorphata</taxon>
        <taxon>Ovalentaria</taxon>
        <taxon>Atherinomorphae</taxon>
        <taxon>Beloniformes</taxon>
        <taxon>Adrianichthyidae</taxon>
        <taxon>Oryziinae</taxon>
        <taxon>Oryzias</taxon>
    </lineage>
</organism>
<reference key="1">
    <citation type="journal article" date="2007" name="Nature">
        <title>The medaka draft genome and insights into vertebrate genome evolution.</title>
        <authorList>
            <person name="Kasahara M."/>
            <person name="Naruse K."/>
            <person name="Sasaki S."/>
            <person name="Nakatani Y."/>
            <person name="Qu W."/>
            <person name="Ahsan B."/>
            <person name="Yamada T."/>
            <person name="Nagayasu Y."/>
            <person name="Doi K."/>
            <person name="Kasai Y."/>
            <person name="Jindo T."/>
            <person name="Kobayashi D."/>
            <person name="Shimada A."/>
            <person name="Toyoda A."/>
            <person name="Kuroki Y."/>
            <person name="Fujiyama A."/>
            <person name="Sasaki T."/>
            <person name="Shimizu A."/>
            <person name="Asakawa S."/>
            <person name="Shimizu N."/>
            <person name="Hashimoto S."/>
            <person name="Yang J."/>
            <person name="Lee Y."/>
            <person name="Matsushima K."/>
            <person name="Sugano S."/>
            <person name="Sakaizumi M."/>
            <person name="Narita T."/>
            <person name="Ohishi K."/>
            <person name="Haga S."/>
            <person name="Ohta F."/>
            <person name="Nomoto H."/>
            <person name="Nogata K."/>
            <person name="Morishita T."/>
            <person name="Endo T."/>
            <person name="Shin-I T."/>
            <person name="Takeda H."/>
            <person name="Morishita S."/>
            <person name="Kohara Y."/>
        </authorList>
    </citation>
    <scope>NUCLEOTIDE SEQUENCE [LARGE SCALE GENOMIC DNA]</scope>
    <source>
        <strain>Hd-rR</strain>
    </source>
</reference>
<evidence type="ECO:0000313" key="10">
    <source>
        <dbReference type="Proteomes" id="UP000265200"/>
    </source>
</evidence>